<dbReference type="InterPro" id="IPR006224">
    <property type="entry name" value="PsdUridine_synth_RluA-like_CS"/>
</dbReference>
<dbReference type="EMBL" id="JBHTHY010000024">
    <property type="protein sequence ID" value="MFD0799458.1"/>
    <property type="molecule type" value="Genomic_DNA"/>
</dbReference>
<evidence type="ECO:0000256" key="1">
    <source>
        <dbReference type="PROSITE-ProRule" id="PRU00182"/>
    </source>
</evidence>
<dbReference type="EC" id="5.4.99.-" evidence="3"/>
<dbReference type="PANTHER" id="PTHR21600">
    <property type="entry name" value="MITOCHONDRIAL RNA PSEUDOURIDINE SYNTHASE"/>
    <property type="match status" value="1"/>
</dbReference>
<dbReference type="RefSeq" id="WP_379936445.1">
    <property type="nucleotide sequence ID" value="NZ_JBHTHY010000024.1"/>
</dbReference>
<keyword evidence="1" id="KW-0694">RNA-binding</keyword>
<dbReference type="GO" id="GO:0016853">
    <property type="term" value="F:isomerase activity"/>
    <property type="evidence" value="ECO:0007669"/>
    <property type="project" value="UniProtKB-KW"/>
</dbReference>
<evidence type="ECO:0000313" key="4">
    <source>
        <dbReference type="Proteomes" id="UP001597012"/>
    </source>
</evidence>
<name>A0ABW3B8K1_9FLAO</name>
<dbReference type="Pfam" id="PF00849">
    <property type="entry name" value="PseudoU_synth_2"/>
    <property type="match status" value="1"/>
</dbReference>
<organism evidence="3 4">
    <name type="scientific">Maribacter chungangensis</name>
    <dbReference type="NCBI Taxonomy" id="1069117"/>
    <lineage>
        <taxon>Bacteria</taxon>
        <taxon>Pseudomonadati</taxon>
        <taxon>Bacteroidota</taxon>
        <taxon>Flavobacteriia</taxon>
        <taxon>Flavobacteriales</taxon>
        <taxon>Flavobacteriaceae</taxon>
        <taxon>Maribacter</taxon>
    </lineage>
</organism>
<gene>
    <name evidence="3" type="ORF">ACFQZJ_18440</name>
</gene>
<dbReference type="InterPro" id="IPR020103">
    <property type="entry name" value="PsdUridine_synth_cat_dom_sf"/>
</dbReference>
<accession>A0ABW3B8K1</accession>
<dbReference type="CDD" id="cd02869">
    <property type="entry name" value="PseudoU_synth_RluA_like"/>
    <property type="match status" value="1"/>
</dbReference>
<evidence type="ECO:0000259" key="2">
    <source>
        <dbReference type="Pfam" id="PF00849"/>
    </source>
</evidence>
<dbReference type="InterPro" id="IPR050188">
    <property type="entry name" value="RluA_PseudoU_synthase"/>
</dbReference>
<dbReference type="Gene3D" id="3.30.2350.10">
    <property type="entry name" value="Pseudouridine synthase"/>
    <property type="match status" value="1"/>
</dbReference>
<dbReference type="Proteomes" id="UP001597012">
    <property type="component" value="Unassembled WGS sequence"/>
</dbReference>
<protein>
    <submittedName>
        <fullName evidence="3">RluA family pseudouridine synthase</fullName>
        <ecNumber evidence="3">5.4.99.-</ecNumber>
    </submittedName>
</protein>
<dbReference type="PROSITE" id="PS01129">
    <property type="entry name" value="PSI_RLU"/>
    <property type="match status" value="1"/>
</dbReference>
<dbReference type="SUPFAM" id="SSF55120">
    <property type="entry name" value="Pseudouridine synthase"/>
    <property type="match status" value="1"/>
</dbReference>
<reference evidence="4" key="1">
    <citation type="journal article" date="2019" name="Int. J. Syst. Evol. Microbiol.">
        <title>The Global Catalogue of Microorganisms (GCM) 10K type strain sequencing project: providing services to taxonomists for standard genome sequencing and annotation.</title>
        <authorList>
            <consortium name="The Broad Institute Genomics Platform"/>
            <consortium name="The Broad Institute Genome Sequencing Center for Infectious Disease"/>
            <person name="Wu L."/>
            <person name="Ma J."/>
        </authorList>
    </citation>
    <scope>NUCLEOTIDE SEQUENCE [LARGE SCALE GENOMIC DNA]</scope>
    <source>
        <strain evidence="4">CCUG 61948</strain>
    </source>
</reference>
<dbReference type="PROSITE" id="PS50889">
    <property type="entry name" value="S4"/>
    <property type="match status" value="1"/>
</dbReference>
<feature type="domain" description="Pseudouridine synthase RsuA/RluA-like" evidence="2">
    <location>
        <begin position="89"/>
        <end position="228"/>
    </location>
</feature>
<dbReference type="InterPro" id="IPR006145">
    <property type="entry name" value="PsdUridine_synth_RsuA/RluA"/>
</dbReference>
<sequence>MDVIASHIAVEQKIPIRLQEYGVGIFEVCPTKSALKKALKKQLILVNGRIATTTTYIAGGERIELKATERKHKRQVVLALKVLYEDAYLAVVEKPAGIIVSGNRFLTVANALEQNLQKSDVLDAVVPKPVHRLDYPTTGVLLVGKTSSAIIQLNQLFENRQIQKVYYAVAIGKMDTKGRAEAPINGKASVSDYQVEQTLVSERFGYLNLVKLYPKTGRRHQLRKHLASIGNPILGDADYGKPGLVLTGKGLYLHAYSLQFVHPVTQAVLLVKSELPKKFMKLFPMF</sequence>
<keyword evidence="3" id="KW-0413">Isomerase</keyword>
<proteinExistence type="predicted"/>
<comment type="caution">
    <text evidence="3">The sequence shown here is derived from an EMBL/GenBank/DDBJ whole genome shotgun (WGS) entry which is preliminary data.</text>
</comment>
<keyword evidence="4" id="KW-1185">Reference proteome</keyword>
<evidence type="ECO:0000313" key="3">
    <source>
        <dbReference type="EMBL" id="MFD0799458.1"/>
    </source>
</evidence>